<dbReference type="AlphaFoldDB" id="A0A848BYY1"/>
<dbReference type="GO" id="GO:0006351">
    <property type="term" value="P:DNA-templated transcription"/>
    <property type="evidence" value="ECO:0007669"/>
    <property type="project" value="TreeGrafter"/>
</dbReference>
<comment type="caution">
    <text evidence="4">The sequence shown here is derived from an EMBL/GenBank/DDBJ whole genome shotgun (WGS) entry which is preliminary data.</text>
</comment>
<dbReference type="OrthoDB" id="9804867at2"/>
<evidence type="ECO:0000256" key="1">
    <source>
        <dbReference type="ARBA" id="ARBA00010562"/>
    </source>
</evidence>
<dbReference type="PANTHER" id="PTHR38781:SF1">
    <property type="entry name" value="ANTITOXIN DINJ-RELATED"/>
    <property type="match status" value="1"/>
</dbReference>
<organism evidence="4 5">
    <name type="scientific">Megasphaera hexanoica</name>
    <dbReference type="NCBI Taxonomy" id="1675036"/>
    <lineage>
        <taxon>Bacteria</taxon>
        <taxon>Bacillati</taxon>
        <taxon>Bacillota</taxon>
        <taxon>Negativicutes</taxon>
        <taxon>Veillonellales</taxon>
        <taxon>Veillonellaceae</taxon>
        <taxon>Megasphaera</taxon>
    </lineage>
</organism>
<dbReference type="EMBL" id="JBIEKR010000001">
    <property type="protein sequence ID" value="MFG6271808.1"/>
    <property type="molecule type" value="Genomic_DNA"/>
</dbReference>
<dbReference type="NCBIfam" id="TIGR02384">
    <property type="entry name" value="RelB_DinJ"/>
    <property type="match status" value="1"/>
</dbReference>
<evidence type="ECO:0000256" key="2">
    <source>
        <dbReference type="ARBA" id="ARBA00022649"/>
    </source>
</evidence>
<gene>
    <name evidence="3" type="ORF">ACGTZG_01230</name>
    <name evidence="4" type="ORF">HF872_12495</name>
</gene>
<dbReference type="InterPro" id="IPR010985">
    <property type="entry name" value="Ribbon_hlx_hlx"/>
</dbReference>
<dbReference type="RefSeq" id="WP_075582262.1">
    <property type="nucleotide sequence ID" value="NZ_CP011940.1"/>
</dbReference>
<dbReference type="InterPro" id="IPR013321">
    <property type="entry name" value="Arc_rbn_hlx_hlx"/>
</dbReference>
<dbReference type="EMBL" id="JABAFG010000034">
    <property type="protein sequence ID" value="NME29424.1"/>
    <property type="molecule type" value="Genomic_DNA"/>
</dbReference>
<keyword evidence="2" id="KW-1277">Toxin-antitoxin system</keyword>
<evidence type="ECO:0000313" key="5">
    <source>
        <dbReference type="Proteomes" id="UP000591071"/>
    </source>
</evidence>
<dbReference type="InterPro" id="IPR007337">
    <property type="entry name" value="RelB/DinJ"/>
</dbReference>
<dbReference type="Proteomes" id="UP000591071">
    <property type="component" value="Unassembled WGS sequence"/>
</dbReference>
<dbReference type="KEGG" id="mhw:ACT01_09650"/>
<reference evidence="3 6" key="2">
    <citation type="submission" date="2024-10" db="EMBL/GenBank/DDBJ databases">
        <authorList>
            <person name="Sang B.-I."/>
            <person name="Prabhaharan D."/>
        </authorList>
    </citation>
    <scope>NUCLEOTIDE SEQUENCE [LARGE SCALE GENOMIC DNA]</scope>
    <source>
        <strain evidence="3 6">MH</strain>
    </source>
</reference>
<dbReference type="PANTHER" id="PTHR38781">
    <property type="entry name" value="ANTITOXIN DINJ-RELATED"/>
    <property type="match status" value="1"/>
</dbReference>
<dbReference type="GO" id="GO:0006355">
    <property type="term" value="P:regulation of DNA-templated transcription"/>
    <property type="evidence" value="ECO:0007669"/>
    <property type="project" value="InterPro"/>
</dbReference>
<evidence type="ECO:0000313" key="3">
    <source>
        <dbReference type="EMBL" id="MFG6271808.1"/>
    </source>
</evidence>
<dbReference type="Pfam" id="PF04221">
    <property type="entry name" value="RelB"/>
    <property type="match status" value="1"/>
</dbReference>
<name>A0A848BYY1_9FIRM</name>
<dbReference type="SUPFAM" id="SSF47598">
    <property type="entry name" value="Ribbon-helix-helix"/>
    <property type="match status" value="1"/>
</dbReference>
<keyword evidence="6" id="KW-1185">Reference proteome</keyword>
<dbReference type="Proteomes" id="UP001605989">
    <property type="component" value="Unassembled WGS sequence"/>
</dbReference>
<proteinExistence type="inferred from homology"/>
<evidence type="ECO:0000313" key="6">
    <source>
        <dbReference type="Proteomes" id="UP001605989"/>
    </source>
</evidence>
<dbReference type="Gene3D" id="1.10.1220.10">
    <property type="entry name" value="Met repressor-like"/>
    <property type="match status" value="1"/>
</dbReference>
<reference evidence="4 5" key="1">
    <citation type="submission" date="2020-04" db="EMBL/GenBank/DDBJ databases">
        <authorList>
            <person name="Hitch T.C.A."/>
            <person name="Wylensek D."/>
            <person name="Clavel T."/>
        </authorList>
    </citation>
    <scope>NUCLEOTIDE SEQUENCE [LARGE SCALE GENOMIC DNA]</scope>
    <source>
        <strain evidence="4 5">Oil-RF-744-FAT-WT-6-1</strain>
    </source>
</reference>
<protein>
    <submittedName>
        <fullName evidence="4">Type II toxin-antitoxin system RelB/DinJ family antitoxin</fullName>
    </submittedName>
</protein>
<comment type="similarity">
    <text evidence="1">Belongs to the RelB/DinJ antitoxin family.</text>
</comment>
<accession>A0A848BYY1</accession>
<evidence type="ECO:0000313" key="4">
    <source>
        <dbReference type="EMBL" id="NME29424.1"/>
    </source>
</evidence>
<sequence length="59" mass="6793">MAQTTICIRLDENLKKEFEQFCSSTGMSMSTAINIFIMKSVREQRIPFDITAKDETKKS</sequence>